<keyword evidence="1" id="KW-1133">Transmembrane helix</keyword>
<accession>H1XVL2</accession>
<dbReference type="EMBL" id="CM001402">
    <property type="protein sequence ID" value="EHO42912.1"/>
    <property type="molecule type" value="Genomic_DNA"/>
</dbReference>
<dbReference type="Pfam" id="PF03929">
    <property type="entry name" value="PepSY_TM"/>
    <property type="match status" value="1"/>
</dbReference>
<feature type="transmembrane region" description="Helical" evidence="1">
    <location>
        <begin position="271"/>
        <end position="289"/>
    </location>
</feature>
<feature type="transmembrane region" description="Helical" evidence="1">
    <location>
        <begin position="12"/>
        <end position="36"/>
    </location>
</feature>
<keyword evidence="1" id="KW-0812">Transmembrane</keyword>
<organism evidence="2 3">
    <name type="scientific">Caldithrix abyssi DSM 13497</name>
    <dbReference type="NCBI Taxonomy" id="880073"/>
    <lineage>
        <taxon>Bacteria</taxon>
        <taxon>Pseudomonadati</taxon>
        <taxon>Calditrichota</taxon>
        <taxon>Calditrichia</taxon>
        <taxon>Calditrichales</taxon>
        <taxon>Calditrichaceae</taxon>
        <taxon>Caldithrix</taxon>
    </lineage>
</organism>
<dbReference type="Proteomes" id="UP000004671">
    <property type="component" value="Chromosome"/>
</dbReference>
<evidence type="ECO:0000313" key="3">
    <source>
        <dbReference type="Proteomes" id="UP000004671"/>
    </source>
</evidence>
<feature type="transmembrane region" description="Helical" evidence="1">
    <location>
        <begin position="481"/>
        <end position="505"/>
    </location>
</feature>
<gene>
    <name evidence="2" type="ORF">Calab_3308</name>
</gene>
<dbReference type="HOGENOM" id="CLU_540431_0_0_0"/>
<dbReference type="AlphaFoldDB" id="H1XVL2"/>
<keyword evidence="1" id="KW-0472">Membrane</keyword>
<dbReference type="OrthoDB" id="1111139at2"/>
<dbReference type="PANTHER" id="PTHR34219">
    <property type="entry name" value="IRON-REGULATED INNER MEMBRANE PROTEIN-RELATED"/>
    <property type="match status" value="1"/>
</dbReference>
<feature type="transmembrane region" description="Helical" evidence="1">
    <location>
        <begin position="219"/>
        <end position="240"/>
    </location>
</feature>
<proteinExistence type="predicted"/>
<dbReference type="InParanoid" id="H1XVL2"/>
<sequence precursor="true">MKFKNLIYIKSRWIHKVFGLILIPFLIWMSISGIILNHPEVFAGFNVPSWLVPSHYHIKNWNRSSIIGAVHVNDTDMFIYGKKGVWQVDDARKVHYVGQGFPQADYYKKTNHMIFLTHGNDSLLIAATDGGLFMASLSRLNWQKIELPGKPEKLKKILKIDDTLLVFGESNVFRADLTKSALQFSIATPLREETEKSVTMVQLFFDIHDGKAWGLAGKLLMDFIGLVIIFASVTGFYVWFSPWRNRKRANSTFKTRTIARLRSWNKWHIKIGALVVVFFILLGSTGLFMRPPFLAAIAEKDVPATYYPGKLSQNPWERKIQNALYDPFRDRLIIATSEGLWAGPGDLRQEFKKINLNVPIFVMGPTYFECLPNGHYRIASFNGIFDYNPQTDQAVDLITGQIPNNVSTVRPADIMVTGYFQLNDGSEWITAHEQGICNMEGKVVNIWRVPESMIDINSLSLWNFMFELHNGRIFKSVVGSLYILIIPLGSILFLLISFSGLYDWAFRKFRKKRTLLVARPNNLLSKNFNRQKKMVEV</sequence>
<evidence type="ECO:0000256" key="1">
    <source>
        <dbReference type="SAM" id="Phobius"/>
    </source>
</evidence>
<dbReference type="RefSeq" id="WP_006930305.1">
    <property type="nucleotide sequence ID" value="NZ_CM001402.1"/>
</dbReference>
<dbReference type="InterPro" id="IPR005625">
    <property type="entry name" value="PepSY-ass_TM"/>
</dbReference>
<protein>
    <submittedName>
        <fullName evidence="2">PepSY-associated TM helix domain protein</fullName>
    </submittedName>
</protein>
<name>H1XVL2_CALAY</name>
<reference evidence="2 3" key="1">
    <citation type="submission" date="2011-09" db="EMBL/GenBank/DDBJ databases">
        <title>The permanent draft genome of Caldithrix abyssi DSM 13497.</title>
        <authorList>
            <consortium name="US DOE Joint Genome Institute (JGI-PGF)"/>
            <person name="Lucas S."/>
            <person name="Han J."/>
            <person name="Lapidus A."/>
            <person name="Bruce D."/>
            <person name="Goodwin L."/>
            <person name="Pitluck S."/>
            <person name="Peters L."/>
            <person name="Kyrpides N."/>
            <person name="Mavromatis K."/>
            <person name="Ivanova N."/>
            <person name="Mikhailova N."/>
            <person name="Chertkov O."/>
            <person name="Detter J.C."/>
            <person name="Tapia R."/>
            <person name="Han C."/>
            <person name="Land M."/>
            <person name="Hauser L."/>
            <person name="Markowitz V."/>
            <person name="Cheng J.-F."/>
            <person name="Hugenholtz P."/>
            <person name="Woyke T."/>
            <person name="Wu D."/>
            <person name="Spring S."/>
            <person name="Brambilla E."/>
            <person name="Klenk H.-P."/>
            <person name="Eisen J.A."/>
        </authorList>
    </citation>
    <scope>NUCLEOTIDE SEQUENCE [LARGE SCALE GENOMIC DNA]</scope>
    <source>
        <strain evidence="2 3">DSM 13497</strain>
    </source>
</reference>
<evidence type="ECO:0000313" key="2">
    <source>
        <dbReference type="EMBL" id="EHO42912.1"/>
    </source>
</evidence>
<dbReference type="STRING" id="880073.Cabys_2205"/>
<dbReference type="eggNOG" id="COG3182">
    <property type="taxonomic scope" value="Bacteria"/>
</dbReference>
<keyword evidence="3" id="KW-1185">Reference proteome</keyword>
<dbReference type="PaxDb" id="880073-Calab_3308"/>